<proteinExistence type="predicted"/>
<name>A0A5D2CQP8_GOSDA</name>
<reference evidence="1 2" key="1">
    <citation type="submission" date="2019-06" db="EMBL/GenBank/DDBJ databases">
        <title>WGS assembly of Gossypium darwinii.</title>
        <authorList>
            <person name="Chen Z.J."/>
            <person name="Sreedasyam A."/>
            <person name="Ando A."/>
            <person name="Song Q."/>
            <person name="De L."/>
            <person name="Hulse-Kemp A."/>
            <person name="Ding M."/>
            <person name="Ye W."/>
            <person name="Kirkbride R."/>
            <person name="Jenkins J."/>
            <person name="Plott C."/>
            <person name="Lovell J."/>
            <person name="Lin Y.-M."/>
            <person name="Vaughn R."/>
            <person name="Liu B."/>
            <person name="Li W."/>
            <person name="Simpson S."/>
            <person name="Scheffler B."/>
            <person name="Saski C."/>
            <person name="Grover C."/>
            <person name="Hu G."/>
            <person name="Conover J."/>
            <person name="Carlson J."/>
            <person name="Shu S."/>
            <person name="Boston L."/>
            <person name="Williams M."/>
            <person name="Peterson D."/>
            <person name="Mcgee K."/>
            <person name="Jones D."/>
            <person name="Wendel J."/>
            <person name="Stelly D."/>
            <person name="Grimwood J."/>
            <person name="Schmutz J."/>
        </authorList>
    </citation>
    <scope>NUCLEOTIDE SEQUENCE [LARGE SCALE GENOMIC DNA]</scope>
    <source>
        <strain evidence="1">1808015.09</strain>
    </source>
</reference>
<dbReference type="Proteomes" id="UP000323506">
    <property type="component" value="Chromosome D05"/>
</dbReference>
<evidence type="ECO:0000313" key="1">
    <source>
        <dbReference type="EMBL" id="TYG71931.1"/>
    </source>
</evidence>
<protein>
    <submittedName>
        <fullName evidence="1">Uncharacterized protein</fullName>
    </submittedName>
</protein>
<evidence type="ECO:0000313" key="2">
    <source>
        <dbReference type="Proteomes" id="UP000323506"/>
    </source>
</evidence>
<sequence length="163" mass="18638">MVKDKLKEWPDMVESFECYTAIALWNCSSNIKFPDKLEFSKLKTLFIGREEWDDLLVVSSTFFEEMKALQLLYLQSVYFSLKGFNSLPNLKTLWCEYCKLENFSSSQTNIRSLKILSLIETEALHASEVQLGGKYGTKLTVMLFGSACQSNEKSSPPCWSAPN</sequence>
<accession>A0A5D2CQP8</accession>
<keyword evidence="2" id="KW-1185">Reference proteome</keyword>
<dbReference type="InterPro" id="IPR032675">
    <property type="entry name" value="LRR_dom_sf"/>
</dbReference>
<dbReference type="Gene3D" id="3.80.10.10">
    <property type="entry name" value="Ribonuclease Inhibitor"/>
    <property type="match status" value="1"/>
</dbReference>
<dbReference type="AlphaFoldDB" id="A0A5D2CQP8"/>
<organism evidence="1 2">
    <name type="scientific">Gossypium darwinii</name>
    <name type="common">Darwin's cotton</name>
    <name type="synonym">Gossypium barbadense var. darwinii</name>
    <dbReference type="NCBI Taxonomy" id="34276"/>
    <lineage>
        <taxon>Eukaryota</taxon>
        <taxon>Viridiplantae</taxon>
        <taxon>Streptophyta</taxon>
        <taxon>Embryophyta</taxon>
        <taxon>Tracheophyta</taxon>
        <taxon>Spermatophyta</taxon>
        <taxon>Magnoliopsida</taxon>
        <taxon>eudicotyledons</taxon>
        <taxon>Gunneridae</taxon>
        <taxon>Pentapetalae</taxon>
        <taxon>rosids</taxon>
        <taxon>malvids</taxon>
        <taxon>Malvales</taxon>
        <taxon>Malvaceae</taxon>
        <taxon>Malvoideae</taxon>
        <taxon>Gossypium</taxon>
    </lineage>
</organism>
<dbReference type="EMBL" id="CM017705">
    <property type="protein sequence ID" value="TYG71931.1"/>
    <property type="molecule type" value="Genomic_DNA"/>
</dbReference>
<dbReference type="SUPFAM" id="SSF52047">
    <property type="entry name" value="RNI-like"/>
    <property type="match status" value="1"/>
</dbReference>
<gene>
    <name evidence="1" type="ORF">ES288_D05G438800v1</name>
</gene>